<evidence type="ECO:0000313" key="5">
    <source>
        <dbReference type="Proteomes" id="UP000095743"/>
    </source>
</evidence>
<feature type="domain" description="EamA" evidence="3">
    <location>
        <begin position="2"/>
        <end position="134"/>
    </location>
</feature>
<feature type="transmembrane region" description="Helical" evidence="2">
    <location>
        <begin position="266"/>
        <end position="282"/>
    </location>
</feature>
<evidence type="ECO:0000313" key="4">
    <source>
        <dbReference type="EMBL" id="AOT72906.1"/>
    </source>
</evidence>
<sequence length="296" mass="32472">MKGKLKIITAMLIFGSIGAFVKRIHLSSSEIAFLRGIIGSLFLGCASFFVKQKPSFKSIKENITLLILSGTAIGFNWIFLFQSYKYTTVSNATLSYYFAPIFVIILTPFVLKEKLTPAKVGCILTAMIGLFLVVNVGDSGAGNSYNHTVGILYGLLAATLYASVILMNKFIKNLSGFETTFVQLVIAVLVLLPYVFVKDRMNFSDLNLVSIIFILILGIIHTGIAYFLYFTSIKELKGQTIAVLSYIDPISAVIIAAIFLGESMGFIQLIGGMLILGSTFLSEKLEMKVEELNEVT</sequence>
<gene>
    <name evidence="4" type="ORF">Gferi_27120</name>
</gene>
<dbReference type="InterPro" id="IPR000620">
    <property type="entry name" value="EamA_dom"/>
</dbReference>
<comment type="similarity">
    <text evidence="1">Belongs to the EamA transporter family.</text>
</comment>
<protein>
    <submittedName>
        <fullName evidence="4">Transporter</fullName>
    </submittedName>
</protein>
<feature type="transmembrane region" description="Helical" evidence="2">
    <location>
        <begin position="62"/>
        <end position="82"/>
    </location>
</feature>
<dbReference type="SUPFAM" id="SSF103481">
    <property type="entry name" value="Multidrug resistance efflux transporter EmrE"/>
    <property type="match status" value="2"/>
</dbReference>
<dbReference type="RefSeq" id="WP_069981215.1">
    <property type="nucleotide sequence ID" value="NZ_CP017269.1"/>
</dbReference>
<dbReference type="PANTHER" id="PTHR22911">
    <property type="entry name" value="ACYL-MALONYL CONDENSING ENZYME-RELATED"/>
    <property type="match status" value="1"/>
</dbReference>
<dbReference type="KEGG" id="gfe:Gferi_27120"/>
<proteinExistence type="inferred from homology"/>
<feature type="domain" description="EamA" evidence="3">
    <location>
        <begin position="149"/>
        <end position="281"/>
    </location>
</feature>
<keyword evidence="5" id="KW-1185">Reference proteome</keyword>
<dbReference type="Proteomes" id="UP000095743">
    <property type="component" value="Chromosome"/>
</dbReference>
<reference evidence="4 5" key="1">
    <citation type="submission" date="2016-09" db="EMBL/GenBank/DDBJ databases">
        <title>Genomic analysis reveals versatility of anaerobic energy metabolism of Geosporobacter ferrireducens IRF9 of phylum Firmicutes.</title>
        <authorList>
            <person name="Kim S.-J."/>
        </authorList>
    </citation>
    <scope>NUCLEOTIDE SEQUENCE [LARGE SCALE GENOMIC DNA]</scope>
    <source>
        <strain evidence="4 5">IRF9</strain>
    </source>
</reference>
<organism evidence="4 5">
    <name type="scientific">Geosporobacter ferrireducens</name>
    <dbReference type="NCBI Taxonomy" id="1424294"/>
    <lineage>
        <taxon>Bacteria</taxon>
        <taxon>Bacillati</taxon>
        <taxon>Bacillota</taxon>
        <taxon>Clostridia</taxon>
        <taxon>Peptostreptococcales</taxon>
        <taxon>Thermotaleaceae</taxon>
        <taxon>Geosporobacter</taxon>
    </lineage>
</organism>
<dbReference type="Pfam" id="PF00892">
    <property type="entry name" value="EamA"/>
    <property type="match status" value="2"/>
</dbReference>
<keyword evidence="2" id="KW-0472">Membrane</keyword>
<feature type="transmembrane region" description="Helical" evidence="2">
    <location>
        <begin position="241"/>
        <end position="260"/>
    </location>
</feature>
<dbReference type="AlphaFoldDB" id="A0A1D8GPP0"/>
<feature type="transmembrane region" description="Helical" evidence="2">
    <location>
        <begin position="7"/>
        <end position="25"/>
    </location>
</feature>
<feature type="transmembrane region" description="Helical" evidence="2">
    <location>
        <begin position="179"/>
        <end position="196"/>
    </location>
</feature>
<evidence type="ECO:0000256" key="2">
    <source>
        <dbReference type="SAM" id="Phobius"/>
    </source>
</evidence>
<name>A0A1D8GPP0_9FIRM</name>
<feature type="transmembrane region" description="Helical" evidence="2">
    <location>
        <begin position="208"/>
        <end position="229"/>
    </location>
</feature>
<dbReference type="STRING" id="1424294.Gferi_27120"/>
<dbReference type="GO" id="GO:0016020">
    <property type="term" value="C:membrane"/>
    <property type="evidence" value="ECO:0007669"/>
    <property type="project" value="InterPro"/>
</dbReference>
<dbReference type="EMBL" id="CP017269">
    <property type="protein sequence ID" value="AOT72906.1"/>
    <property type="molecule type" value="Genomic_DNA"/>
</dbReference>
<feature type="transmembrane region" description="Helical" evidence="2">
    <location>
        <begin position="118"/>
        <end position="137"/>
    </location>
</feature>
<dbReference type="InterPro" id="IPR037185">
    <property type="entry name" value="EmrE-like"/>
</dbReference>
<evidence type="ECO:0000256" key="1">
    <source>
        <dbReference type="ARBA" id="ARBA00007362"/>
    </source>
</evidence>
<accession>A0A1D8GPP0</accession>
<evidence type="ECO:0000259" key="3">
    <source>
        <dbReference type="Pfam" id="PF00892"/>
    </source>
</evidence>
<dbReference type="PANTHER" id="PTHR22911:SF102">
    <property type="entry name" value="MEMBRANE PROTEIN"/>
    <property type="match status" value="1"/>
</dbReference>
<dbReference type="OrthoDB" id="9814238at2"/>
<keyword evidence="2" id="KW-1133">Transmembrane helix</keyword>
<keyword evidence="2" id="KW-0812">Transmembrane</keyword>
<feature type="transmembrane region" description="Helical" evidence="2">
    <location>
        <begin position="149"/>
        <end position="167"/>
    </location>
</feature>
<dbReference type="Gene3D" id="1.10.3730.20">
    <property type="match status" value="1"/>
</dbReference>
<feature type="transmembrane region" description="Helical" evidence="2">
    <location>
        <begin position="31"/>
        <end position="50"/>
    </location>
</feature>
<feature type="transmembrane region" description="Helical" evidence="2">
    <location>
        <begin position="94"/>
        <end position="111"/>
    </location>
</feature>